<dbReference type="Proteomes" id="UP001279734">
    <property type="component" value="Unassembled WGS sequence"/>
</dbReference>
<comment type="caution">
    <text evidence="1">The sequence shown here is derived from an EMBL/GenBank/DDBJ whole genome shotgun (WGS) entry which is preliminary data.</text>
</comment>
<gene>
    <name evidence="1" type="ORF">Nepgr_021744</name>
</gene>
<keyword evidence="2" id="KW-1185">Reference proteome</keyword>
<accession>A0AAD3XWB9</accession>
<dbReference type="AlphaFoldDB" id="A0AAD3XWB9"/>
<reference evidence="1" key="1">
    <citation type="submission" date="2023-05" db="EMBL/GenBank/DDBJ databases">
        <title>Nepenthes gracilis genome sequencing.</title>
        <authorList>
            <person name="Fukushima K."/>
        </authorList>
    </citation>
    <scope>NUCLEOTIDE SEQUENCE</scope>
    <source>
        <strain evidence="1">SING2019-196</strain>
    </source>
</reference>
<protein>
    <submittedName>
        <fullName evidence="1">Uncharacterized protein</fullName>
    </submittedName>
</protein>
<evidence type="ECO:0000313" key="2">
    <source>
        <dbReference type="Proteomes" id="UP001279734"/>
    </source>
</evidence>
<organism evidence="1 2">
    <name type="scientific">Nepenthes gracilis</name>
    <name type="common">Slender pitcher plant</name>
    <dbReference type="NCBI Taxonomy" id="150966"/>
    <lineage>
        <taxon>Eukaryota</taxon>
        <taxon>Viridiplantae</taxon>
        <taxon>Streptophyta</taxon>
        <taxon>Embryophyta</taxon>
        <taxon>Tracheophyta</taxon>
        <taxon>Spermatophyta</taxon>
        <taxon>Magnoliopsida</taxon>
        <taxon>eudicotyledons</taxon>
        <taxon>Gunneridae</taxon>
        <taxon>Pentapetalae</taxon>
        <taxon>Caryophyllales</taxon>
        <taxon>Nepenthaceae</taxon>
        <taxon>Nepenthes</taxon>
    </lineage>
</organism>
<dbReference type="EMBL" id="BSYO01000021">
    <property type="protein sequence ID" value="GMH19903.1"/>
    <property type="molecule type" value="Genomic_DNA"/>
</dbReference>
<sequence>MLLTAIGDISGQKLFFLNSQRLPQCWLREDFINKSGEWKTQHSFGKVPIEQGQRLHEFCTSYKSVYAEGGIFGKALIEWQLTKAAYWQRRILL</sequence>
<proteinExistence type="predicted"/>
<evidence type="ECO:0000313" key="1">
    <source>
        <dbReference type="EMBL" id="GMH19903.1"/>
    </source>
</evidence>
<name>A0AAD3XWB9_NEPGR</name>